<dbReference type="EC" id="4.6.1.1" evidence="4"/>
<dbReference type="Pfam" id="PF16214">
    <property type="entry name" value="AC_N"/>
    <property type="match status" value="1"/>
</dbReference>
<name>E9GC19_DAPPU</name>
<dbReference type="FunFam" id="3.30.70.1230:FF:000001">
    <property type="entry name" value="Adenylate cyclase"/>
    <property type="match status" value="1"/>
</dbReference>
<keyword evidence="9 16" id="KW-0067">ATP-binding</keyword>
<keyword evidence="23" id="KW-1185">Reference proteome</keyword>
<protein>
    <recommendedName>
        <fullName evidence="4">adenylate cyclase</fullName>
        <ecNumber evidence="4">4.6.1.1</ecNumber>
    </recommendedName>
</protein>
<dbReference type="eggNOG" id="KOG3619">
    <property type="taxonomic scope" value="Eukaryota"/>
</dbReference>
<evidence type="ECO:0000256" key="3">
    <source>
        <dbReference type="ARBA" id="ARBA00004141"/>
    </source>
</evidence>
<dbReference type="SMART" id="SM00044">
    <property type="entry name" value="CYCc"/>
    <property type="match status" value="2"/>
</dbReference>
<evidence type="ECO:0000256" key="2">
    <source>
        <dbReference type="ARBA" id="ARBA00001936"/>
    </source>
</evidence>
<feature type="compositionally biased region" description="Polar residues" evidence="19">
    <location>
        <begin position="531"/>
        <end position="542"/>
    </location>
</feature>
<feature type="binding site" evidence="16">
    <location>
        <begin position="323"/>
        <end position="325"/>
    </location>
    <ligand>
        <name>ATP</name>
        <dbReference type="ChEBI" id="CHEBI:30616"/>
    </ligand>
</feature>
<feature type="transmembrane region" description="Helical" evidence="20">
    <location>
        <begin position="159"/>
        <end position="181"/>
    </location>
</feature>
<dbReference type="Pfam" id="PF06327">
    <property type="entry name" value="Adcy_cons_dom"/>
    <property type="match status" value="1"/>
</dbReference>
<feature type="binding site" evidence="16">
    <location>
        <position position="369"/>
    </location>
    <ligand>
        <name>ATP</name>
        <dbReference type="ChEBI" id="CHEBI:30616"/>
    </ligand>
</feature>
<dbReference type="OrthoDB" id="2107370at2759"/>
<comment type="similarity">
    <text evidence="18">Belongs to the adenylyl cyclase class-4/guanylyl cyclase family.</text>
</comment>
<dbReference type="InParanoid" id="E9GC19"/>
<keyword evidence="14" id="KW-0325">Glycoprotein</keyword>
<dbReference type="Gene3D" id="3.30.70.1230">
    <property type="entry name" value="Nucleotide cyclase"/>
    <property type="match status" value="2"/>
</dbReference>
<keyword evidence="13 20" id="KW-0472">Membrane</keyword>
<feature type="transmembrane region" description="Helical" evidence="20">
    <location>
        <begin position="782"/>
        <end position="802"/>
    </location>
</feature>
<feature type="transmembrane region" description="Helical" evidence="20">
    <location>
        <begin position="187"/>
        <end position="207"/>
    </location>
</feature>
<accession>E9GC19</accession>
<dbReference type="GO" id="GO:0005886">
    <property type="term" value="C:plasma membrane"/>
    <property type="evidence" value="ECO:0000318"/>
    <property type="project" value="GO_Central"/>
</dbReference>
<dbReference type="InterPro" id="IPR032628">
    <property type="entry name" value="AC_N"/>
</dbReference>
<comment type="cofactor">
    <cofactor evidence="17">
        <name>Mg(2+)</name>
        <dbReference type="ChEBI" id="CHEBI:18420"/>
    </cofactor>
    <cofactor evidence="17">
        <name>Mn(2+)</name>
        <dbReference type="ChEBI" id="CHEBI:29035"/>
    </cofactor>
    <text evidence="17">Binds 2 magnesium ions per subunit. Is also active with manganese (in vitro).</text>
</comment>
<evidence type="ECO:0000256" key="19">
    <source>
        <dbReference type="SAM" id="MobiDB-lite"/>
    </source>
</evidence>
<keyword evidence="6 17" id="KW-0479">Metal-binding</keyword>
<dbReference type="PANTHER" id="PTHR45627:SF26">
    <property type="entry name" value="ADENYLATE CYCLASE TYPE 1"/>
    <property type="match status" value="1"/>
</dbReference>
<evidence type="ECO:0000256" key="16">
    <source>
        <dbReference type="PIRSR" id="PIRSR039050-50"/>
    </source>
</evidence>
<dbReference type="AlphaFoldDB" id="E9GC19"/>
<dbReference type="InterPro" id="IPR009398">
    <property type="entry name" value="Adcy_conserved_dom"/>
</dbReference>
<feature type="binding site" evidence="17">
    <location>
        <position position="281"/>
    </location>
    <ligand>
        <name>Mg(2+)</name>
        <dbReference type="ChEBI" id="CHEBI:18420"/>
        <label>1</label>
        <note>catalytic</note>
    </ligand>
</feature>
<reference evidence="22 23" key="1">
    <citation type="journal article" date="2011" name="Science">
        <title>The ecoresponsive genome of Daphnia pulex.</title>
        <authorList>
            <person name="Colbourne J.K."/>
            <person name="Pfrender M.E."/>
            <person name="Gilbert D."/>
            <person name="Thomas W.K."/>
            <person name="Tucker A."/>
            <person name="Oakley T.H."/>
            <person name="Tokishita S."/>
            <person name="Aerts A."/>
            <person name="Arnold G.J."/>
            <person name="Basu M.K."/>
            <person name="Bauer D.J."/>
            <person name="Caceres C.E."/>
            <person name="Carmel L."/>
            <person name="Casola C."/>
            <person name="Choi J.H."/>
            <person name="Detter J.C."/>
            <person name="Dong Q."/>
            <person name="Dusheyko S."/>
            <person name="Eads B.D."/>
            <person name="Frohlich T."/>
            <person name="Geiler-Samerotte K.A."/>
            <person name="Gerlach D."/>
            <person name="Hatcher P."/>
            <person name="Jogdeo S."/>
            <person name="Krijgsveld J."/>
            <person name="Kriventseva E.V."/>
            <person name="Kultz D."/>
            <person name="Laforsch C."/>
            <person name="Lindquist E."/>
            <person name="Lopez J."/>
            <person name="Manak J.R."/>
            <person name="Muller J."/>
            <person name="Pangilinan J."/>
            <person name="Patwardhan R.P."/>
            <person name="Pitluck S."/>
            <person name="Pritham E.J."/>
            <person name="Rechtsteiner A."/>
            <person name="Rho M."/>
            <person name="Rogozin I.B."/>
            <person name="Sakarya O."/>
            <person name="Salamov A."/>
            <person name="Schaack S."/>
            <person name="Shapiro H."/>
            <person name="Shiga Y."/>
            <person name="Skalitzky C."/>
            <person name="Smith Z."/>
            <person name="Souvorov A."/>
            <person name="Sung W."/>
            <person name="Tang Z."/>
            <person name="Tsuchiya D."/>
            <person name="Tu H."/>
            <person name="Vos H."/>
            <person name="Wang M."/>
            <person name="Wolf Y.I."/>
            <person name="Yamagata H."/>
            <person name="Yamada T."/>
            <person name="Ye Y."/>
            <person name="Shaw J.R."/>
            <person name="Andrews J."/>
            <person name="Crease T.J."/>
            <person name="Tang H."/>
            <person name="Lucas S.M."/>
            <person name="Robertson H.M."/>
            <person name="Bork P."/>
            <person name="Koonin E.V."/>
            <person name="Zdobnov E.M."/>
            <person name="Grigoriev I.V."/>
            <person name="Lynch M."/>
            <person name="Boore J.L."/>
        </authorList>
    </citation>
    <scope>NUCLEOTIDE SEQUENCE [LARGE SCALE GENOMIC DNA]</scope>
</reference>
<dbReference type="GO" id="GO:0035556">
    <property type="term" value="P:intracellular signal transduction"/>
    <property type="evidence" value="ECO:0007669"/>
    <property type="project" value="InterPro"/>
</dbReference>
<feature type="binding site" evidence="17">
    <location>
        <position position="325"/>
    </location>
    <ligand>
        <name>Mg(2+)</name>
        <dbReference type="ChEBI" id="CHEBI:18420"/>
        <label>1</label>
        <note>catalytic</note>
    </ligand>
</feature>
<keyword evidence="10 17" id="KW-0460">Magnesium</keyword>
<dbReference type="InterPro" id="IPR018297">
    <property type="entry name" value="A/G_cyclase_CS"/>
</dbReference>
<feature type="binding site" evidence="17">
    <location>
        <position position="325"/>
    </location>
    <ligand>
        <name>Mg(2+)</name>
        <dbReference type="ChEBI" id="CHEBI:18420"/>
        <label>2</label>
        <note>catalytic</note>
    </ligand>
</feature>
<feature type="domain" description="Guanylate cyclase" evidence="21">
    <location>
        <begin position="905"/>
        <end position="1052"/>
    </location>
</feature>
<feature type="non-terminal residue" evidence="22">
    <location>
        <position position="1101"/>
    </location>
</feature>
<evidence type="ECO:0000256" key="7">
    <source>
        <dbReference type="ARBA" id="ARBA00022737"/>
    </source>
</evidence>
<comment type="catalytic activity">
    <reaction evidence="1">
        <text>ATP = 3',5'-cyclic AMP + diphosphate</text>
        <dbReference type="Rhea" id="RHEA:15389"/>
        <dbReference type="ChEBI" id="CHEBI:30616"/>
        <dbReference type="ChEBI" id="CHEBI:33019"/>
        <dbReference type="ChEBI" id="CHEBI:58165"/>
        <dbReference type="EC" id="4.6.1.1"/>
    </reaction>
</comment>
<evidence type="ECO:0000256" key="5">
    <source>
        <dbReference type="ARBA" id="ARBA00022692"/>
    </source>
</evidence>
<evidence type="ECO:0000313" key="23">
    <source>
        <dbReference type="Proteomes" id="UP000000305"/>
    </source>
</evidence>
<dbReference type="GO" id="GO:0004016">
    <property type="term" value="F:adenylate cyclase activity"/>
    <property type="evidence" value="ECO:0000318"/>
    <property type="project" value="GO_Central"/>
</dbReference>
<dbReference type="GO" id="GO:0046872">
    <property type="term" value="F:metal ion binding"/>
    <property type="evidence" value="ECO:0007669"/>
    <property type="project" value="UniProtKB-KW"/>
</dbReference>
<dbReference type="Pfam" id="PF00211">
    <property type="entry name" value="Guanylate_cyc"/>
    <property type="match status" value="2"/>
</dbReference>
<dbReference type="GO" id="GO:0005524">
    <property type="term" value="F:ATP binding"/>
    <property type="evidence" value="ECO:0007669"/>
    <property type="project" value="UniProtKB-KW"/>
</dbReference>
<dbReference type="CDD" id="cd07302">
    <property type="entry name" value="CHD"/>
    <property type="match status" value="2"/>
</dbReference>
<dbReference type="EMBL" id="GL732538">
    <property type="protein sequence ID" value="EFX83060.1"/>
    <property type="molecule type" value="Genomic_DNA"/>
</dbReference>
<feature type="region of interest" description="Disordered" evidence="19">
    <location>
        <begin position="531"/>
        <end position="557"/>
    </location>
</feature>
<feature type="transmembrane region" description="Helical" evidence="20">
    <location>
        <begin position="637"/>
        <end position="658"/>
    </location>
</feature>
<dbReference type="PROSITE" id="PS00452">
    <property type="entry name" value="GUANYLATE_CYCLASE_1"/>
    <property type="match status" value="2"/>
</dbReference>
<feature type="binding site" evidence="16">
    <location>
        <begin position="1039"/>
        <end position="1041"/>
    </location>
    <ligand>
        <name>ATP</name>
        <dbReference type="ChEBI" id="CHEBI:30616"/>
    </ligand>
</feature>
<evidence type="ECO:0000256" key="9">
    <source>
        <dbReference type="ARBA" id="ARBA00022840"/>
    </source>
</evidence>
<evidence type="ECO:0000256" key="4">
    <source>
        <dbReference type="ARBA" id="ARBA00012201"/>
    </source>
</evidence>
<evidence type="ECO:0000313" key="22">
    <source>
        <dbReference type="EMBL" id="EFX83060.1"/>
    </source>
</evidence>
<comment type="cofactor">
    <cofactor evidence="2">
        <name>Mn(2+)</name>
        <dbReference type="ChEBI" id="CHEBI:29035"/>
    </cofactor>
</comment>
<evidence type="ECO:0000256" key="17">
    <source>
        <dbReference type="PIRSR" id="PIRSR039050-51"/>
    </source>
</evidence>
<dbReference type="FunFam" id="3.30.70.1230:FF:000002">
    <property type="entry name" value="Adenylate cyclase"/>
    <property type="match status" value="1"/>
</dbReference>
<keyword evidence="7" id="KW-0677">Repeat</keyword>
<feature type="transmembrane region" description="Helical" evidence="20">
    <location>
        <begin position="39"/>
        <end position="60"/>
    </location>
</feature>
<feature type="binding site" evidence="17">
    <location>
        <position position="281"/>
    </location>
    <ligand>
        <name>Mg(2+)</name>
        <dbReference type="ChEBI" id="CHEBI:18420"/>
        <label>2</label>
        <note>catalytic</note>
    </ligand>
</feature>
<feature type="transmembrane region" description="Helical" evidence="20">
    <location>
        <begin position="814"/>
        <end position="833"/>
    </location>
</feature>
<evidence type="ECO:0000256" key="13">
    <source>
        <dbReference type="ARBA" id="ARBA00023136"/>
    </source>
</evidence>
<dbReference type="PROSITE" id="PS50125">
    <property type="entry name" value="GUANYLATE_CYCLASE_2"/>
    <property type="match status" value="2"/>
</dbReference>
<sequence>MPTHRKVAFARLLNRNRFSNDELETLYGRYSCRLQTASVVSCTVLLLVMGAVLSCLHFWYSRGSPTVQGIYLLLQTAACAALLAFLIIRRNGHDSHLLWLAYALLALCTALCVASLPPPPPPPPPPLPTVAAAEGLWPIVFATFVAYALLPLPTWLATVFGAFMGSMHLAVVILLPTALPWLAWQQILGNCLVLLAVNTVGLFLHMVMENAQRKAFLDTRNCIAARLEIEDENEKLERLLLSVLPQHVAVEMKADLMAPVEGQFHKIYIQRHENVSILFADIVGFTVLASQCTAQELVRLLNELFGRFDQLASDNHCLRIKILGDCYYCVSGLPDPRSDHAHCCVEMGLDVIDAIASVVEATDVRLNMRVGIHTGRVLCGVLGLRKWQYDVWSNDVTLANAMEAGGEPGRVHITESTLAHLHGEYQVEPGSGGSRNQYLRDHNVHTYFIVPPARRRKPLLFNTLQVRSALGQGGGPGSGSGGNQRRKLSFRNVSNVVVQLLHSIKYSVEVPFSNIAAAPSVHSVNMQQQQQNPGVNCHNSGGSTAGHKKVSTSQSNYVRLSQTKNNKVTDKAKRPLKKRHASFHQHQPTNRVNKFLAQAIEARSMGQEKSNHVHALTLCFRDSLKEEQYQRDADSSFGSSLACSLVLLVFLGGVQLAVLPRTLILLLLFLTAFVWTAVLLMMLLAARLRWLRWDVTHAFAFRLAITVFTIVLLCAVAQVNVFTCRPENTCTPAVSANATPPVGSVVADHRSCPLPHYIILSGVLGFLGVAIFLRLPAVVKGVVLILVTSVYLMLFHLTHRPILDCYDARTGTLIPLRALGSLQLLLFLLGVILHGRQVEWTARLDFLWQSQAKEEKQEMDALQHSNRRILFNLLPSHVAQHFLGQDGHNTRSNLELYHQSYSRVGVLFASITNFHEFYIELDGNNQGVECLRLLNEIIADFDELLGEERFRSVDKIKTVGSTYMAAVGLMPDMRIGQVETDANVTASFYLATLVEFVFAMKEKLLCINENSYNNFTLRVGMNIGPVVAGVIGARKPQYDIWGNTVNVASRMDSTGLPNHTQVTEEVYQVLRHQPYEFQCRGRVKVKGKGEMTTYFLTDRKQ</sequence>
<keyword evidence="12" id="KW-0115">cAMP biosynthesis</keyword>
<feature type="binding site" evidence="16">
    <location>
        <position position="1086"/>
    </location>
    <ligand>
        <name>ATP</name>
        <dbReference type="ChEBI" id="CHEBI:30616"/>
    </ligand>
</feature>
<comment type="subcellular location">
    <subcellularLocation>
        <location evidence="3">Membrane</location>
        <topology evidence="3">Multi-pass membrane protein</topology>
    </subcellularLocation>
</comment>
<keyword evidence="11 20" id="KW-1133">Transmembrane helix</keyword>
<evidence type="ECO:0000256" key="18">
    <source>
        <dbReference type="RuleBase" id="RU000405"/>
    </source>
</evidence>
<keyword evidence="17" id="KW-0464">Manganese</keyword>
<evidence type="ECO:0000256" key="10">
    <source>
        <dbReference type="ARBA" id="ARBA00022842"/>
    </source>
</evidence>
<keyword evidence="5 20" id="KW-0812">Transmembrane</keyword>
<keyword evidence="8 16" id="KW-0547">Nucleotide-binding</keyword>
<dbReference type="PANTHER" id="PTHR45627">
    <property type="entry name" value="ADENYLATE CYCLASE TYPE 1"/>
    <property type="match status" value="1"/>
</dbReference>
<dbReference type="InterPro" id="IPR030672">
    <property type="entry name" value="Adcy"/>
</dbReference>
<evidence type="ECO:0000256" key="14">
    <source>
        <dbReference type="ARBA" id="ARBA00023180"/>
    </source>
</evidence>
<dbReference type="STRING" id="6669.E9GC19"/>
<feature type="transmembrane region" description="Helical" evidence="20">
    <location>
        <begin position="136"/>
        <end position="152"/>
    </location>
</feature>
<evidence type="ECO:0000256" key="20">
    <source>
        <dbReference type="SAM" id="Phobius"/>
    </source>
</evidence>
<feature type="binding site" evidence="16">
    <location>
        <begin position="1046"/>
        <end position="1050"/>
    </location>
    <ligand>
        <name>ATP</name>
        <dbReference type="ChEBI" id="CHEBI:30616"/>
    </ligand>
</feature>
<dbReference type="HOGENOM" id="CLU_001072_2_1_1"/>
<dbReference type="KEGG" id="dpx:DAPPUDRAFT_48469"/>
<evidence type="ECO:0000256" key="11">
    <source>
        <dbReference type="ARBA" id="ARBA00022989"/>
    </source>
</evidence>
<dbReference type="SUPFAM" id="SSF55073">
    <property type="entry name" value="Nucleotide cyclase"/>
    <property type="match status" value="2"/>
</dbReference>
<feature type="binding site" evidence="16">
    <location>
        <position position="957"/>
    </location>
    <ligand>
        <name>ATP</name>
        <dbReference type="ChEBI" id="CHEBI:30616"/>
    </ligand>
</feature>
<evidence type="ECO:0000256" key="8">
    <source>
        <dbReference type="ARBA" id="ARBA00022741"/>
    </source>
</evidence>
<dbReference type="OMA" id="WAWSSQS"/>
<dbReference type="PIRSF" id="PIRSF039050">
    <property type="entry name" value="Ade_cyc"/>
    <property type="match status" value="1"/>
</dbReference>
<dbReference type="GO" id="GO:0007189">
    <property type="term" value="P:adenylate cyclase-activating G protein-coupled receptor signaling pathway"/>
    <property type="evidence" value="ECO:0000318"/>
    <property type="project" value="GO_Central"/>
</dbReference>
<feature type="transmembrane region" description="Helical" evidence="20">
    <location>
        <begin position="97"/>
        <end position="116"/>
    </location>
</feature>
<evidence type="ECO:0000256" key="15">
    <source>
        <dbReference type="ARBA" id="ARBA00023239"/>
    </source>
</evidence>
<feature type="binding site" evidence="17">
    <location>
        <position position="282"/>
    </location>
    <ligand>
        <name>Mg(2+)</name>
        <dbReference type="ChEBI" id="CHEBI:18420"/>
        <label>2</label>
        <note>catalytic</note>
    </ligand>
</feature>
<feature type="transmembrane region" description="Helical" evidence="20">
    <location>
        <begin position="66"/>
        <end position="88"/>
    </location>
</feature>
<gene>
    <name evidence="22" type="primary">Adcy2</name>
    <name evidence="22" type="ORF">DAPPUDRAFT_48469</name>
</gene>
<feature type="domain" description="Guanylate cyclase" evidence="21">
    <location>
        <begin position="276"/>
        <end position="403"/>
    </location>
</feature>
<feature type="transmembrane region" description="Helical" evidence="20">
    <location>
        <begin position="664"/>
        <end position="686"/>
    </location>
</feature>
<dbReference type="Proteomes" id="UP000000305">
    <property type="component" value="Unassembled WGS sequence"/>
</dbReference>
<dbReference type="FunCoup" id="E9GC19">
    <property type="interactions" value="251"/>
</dbReference>
<dbReference type="InterPro" id="IPR029787">
    <property type="entry name" value="Nucleotide_cyclase"/>
</dbReference>
<feature type="transmembrane region" description="Helical" evidence="20">
    <location>
        <begin position="754"/>
        <end position="775"/>
    </location>
</feature>
<evidence type="ECO:0000256" key="6">
    <source>
        <dbReference type="ARBA" id="ARBA00022723"/>
    </source>
</evidence>
<organism evidence="22 23">
    <name type="scientific">Daphnia pulex</name>
    <name type="common">Water flea</name>
    <dbReference type="NCBI Taxonomy" id="6669"/>
    <lineage>
        <taxon>Eukaryota</taxon>
        <taxon>Metazoa</taxon>
        <taxon>Ecdysozoa</taxon>
        <taxon>Arthropoda</taxon>
        <taxon>Crustacea</taxon>
        <taxon>Branchiopoda</taxon>
        <taxon>Diplostraca</taxon>
        <taxon>Cladocera</taxon>
        <taxon>Anomopoda</taxon>
        <taxon>Daphniidae</taxon>
        <taxon>Daphnia</taxon>
    </lineage>
</organism>
<keyword evidence="15 18" id="KW-0456">Lyase</keyword>
<evidence type="ECO:0000256" key="1">
    <source>
        <dbReference type="ARBA" id="ARBA00001593"/>
    </source>
</evidence>
<proteinExistence type="inferred from homology"/>
<evidence type="ECO:0000256" key="12">
    <source>
        <dbReference type="ARBA" id="ARBA00022998"/>
    </source>
</evidence>
<dbReference type="PhylomeDB" id="E9GC19"/>
<dbReference type="InterPro" id="IPR001054">
    <property type="entry name" value="A/G_cyclase"/>
</dbReference>
<evidence type="ECO:0000259" key="21">
    <source>
        <dbReference type="PROSITE" id="PS50125"/>
    </source>
</evidence>
<dbReference type="GO" id="GO:0006171">
    <property type="term" value="P:cAMP biosynthetic process"/>
    <property type="evidence" value="ECO:0000318"/>
    <property type="project" value="GO_Central"/>
</dbReference>
<feature type="binding site" evidence="16">
    <location>
        <begin position="281"/>
        <end position="286"/>
    </location>
    <ligand>
        <name>ATP</name>
        <dbReference type="ChEBI" id="CHEBI:30616"/>
    </ligand>
</feature>
<feature type="transmembrane region" description="Helical" evidence="20">
    <location>
        <begin position="698"/>
        <end position="719"/>
    </location>
</feature>